<accession>A0ABD7C3W6</accession>
<reference evidence="6 7" key="1">
    <citation type="submission" date="2021-01" db="EMBL/GenBank/DDBJ databases">
        <title>Genome Characterization of a novel Stenotrophomonas isolate with high keratinase activity.</title>
        <authorList>
            <person name="Cao Z.-J."/>
        </authorList>
    </citation>
    <scope>NUCLEOTIDE SEQUENCE [LARGE SCALE GENOMIC DNA]</scope>
    <source>
        <strain evidence="6 7">DHHJ</strain>
    </source>
</reference>
<organism evidence="6 7">
    <name type="scientific">Stenotrophomonas maltophilia</name>
    <name type="common">Pseudomonas maltophilia</name>
    <name type="synonym">Xanthomonas maltophilia</name>
    <dbReference type="NCBI Taxonomy" id="40324"/>
    <lineage>
        <taxon>Bacteria</taxon>
        <taxon>Pseudomonadati</taxon>
        <taxon>Pseudomonadota</taxon>
        <taxon>Gammaproteobacteria</taxon>
        <taxon>Lysobacterales</taxon>
        <taxon>Lysobacteraceae</taxon>
        <taxon>Stenotrophomonas</taxon>
        <taxon>Stenotrophomonas maltophilia group</taxon>
    </lineage>
</organism>
<evidence type="ECO:0000313" key="6">
    <source>
        <dbReference type="EMBL" id="QQQ42340.1"/>
    </source>
</evidence>
<gene>
    <name evidence="6" type="ORF">JJL50_20815</name>
</gene>
<feature type="region of interest" description="Disordered" evidence="3">
    <location>
        <begin position="205"/>
        <end position="227"/>
    </location>
</feature>
<dbReference type="Proteomes" id="UP000596095">
    <property type="component" value="Chromosome"/>
</dbReference>
<dbReference type="Gene3D" id="3.90.70.10">
    <property type="entry name" value="Cysteine proteinases"/>
    <property type="match status" value="1"/>
</dbReference>
<dbReference type="PROSITE" id="PS00211">
    <property type="entry name" value="ABC_TRANSPORTER_1"/>
    <property type="match status" value="1"/>
</dbReference>
<keyword evidence="1" id="KW-0547">Nucleotide-binding</keyword>
<feature type="domain" description="ABC transporter" evidence="4">
    <location>
        <begin position="18"/>
        <end position="223"/>
    </location>
</feature>
<dbReference type="Pfam" id="PF00005">
    <property type="entry name" value="ABC_tran"/>
    <property type="match status" value="1"/>
</dbReference>
<evidence type="ECO:0000256" key="1">
    <source>
        <dbReference type="ARBA" id="ARBA00022741"/>
    </source>
</evidence>
<dbReference type="InterPro" id="IPR027417">
    <property type="entry name" value="P-loop_NTPase"/>
</dbReference>
<dbReference type="InterPro" id="IPR039421">
    <property type="entry name" value="Type_1_exporter"/>
</dbReference>
<feature type="compositionally biased region" description="Low complexity" evidence="3">
    <location>
        <begin position="214"/>
        <end position="227"/>
    </location>
</feature>
<dbReference type="GO" id="GO:0005524">
    <property type="term" value="F:ATP binding"/>
    <property type="evidence" value="ECO:0007669"/>
    <property type="project" value="UniProtKB-KW"/>
</dbReference>
<dbReference type="PROSITE" id="PS50990">
    <property type="entry name" value="PEPTIDASE_C39"/>
    <property type="match status" value="1"/>
</dbReference>
<dbReference type="InterPro" id="IPR003439">
    <property type="entry name" value="ABC_transporter-like_ATP-bd"/>
</dbReference>
<dbReference type="PANTHER" id="PTHR24221">
    <property type="entry name" value="ATP-BINDING CASSETTE SUB-FAMILY B"/>
    <property type="match status" value="1"/>
</dbReference>
<sequence>MKAILQSEATECGLASIAMIADFHGKRIGLSEIRRRYPLSLKGAKLGQLIHIGQQLGLSSRPLRLEMEHLSQLKPACILHWDLNHYVVLAKVDEQRIEEAARMAAVHDDIAGLPMGYHGLIGDMGNSLSGGQKQRVILARALYRRPRILFLDEATSHLDVMRERLVNEAVQRMKLTKVIVAHRPETISSADRVLIMEQGRIVQEVRPQREASTAPASDAEEAGAASV</sequence>
<dbReference type="PROSITE" id="PS50893">
    <property type="entry name" value="ABC_TRANSPORTER_2"/>
    <property type="match status" value="1"/>
</dbReference>
<evidence type="ECO:0000259" key="5">
    <source>
        <dbReference type="PROSITE" id="PS50990"/>
    </source>
</evidence>
<proteinExistence type="predicted"/>
<evidence type="ECO:0000259" key="4">
    <source>
        <dbReference type="PROSITE" id="PS50893"/>
    </source>
</evidence>
<dbReference type="PANTHER" id="PTHR24221:SF606">
    <property type="entry name" value="COLICIN V SECRETION-PROCESSING ATP-BINDING PROTEIN"/>
    <property type="match status" value="1"/>
</dbReference>
<dbReference type="Pfam" id="PF03412">
    <property type="entry name" value="Peptidase_C39"/>
    <property type="match status" value="1"/>
</dbReference>
<keyword evidence="2 6" id="KW-0067">ATP-binding</keyword>
<dbReference type="SUPFAM" id="SSF52540">
    <property type="entry name" value="P-loop containing nucleoside triphosphate hydrolases"/>
    <property type="match status" value="1"/>
</dbReference>
<evidence type="ECO:0000256" key="3">
    <source>
        <dbReference type="SAM" id="MobiDB-lite"/>
    </source>
</evidence>
<evidence type="ECO:0000313" key="7">
    <source>
        <dbReference type="Proteomes" id="UP000596095"/>
    </source>
</evidence>
<evidence type="ECO:0000256" key="2">
    <source>
        <dbReference type="ARBA" id="ARBA00022840"/>
    </source>
</evidence>
<name>A0ABD7C3W6_STEMA</name>
<protein>
    <submittedName>
        <fullName evidence="6">ATP-binding cassette domain-containing protein</fullName>
    </submittedName>
</protein>
<dbReference type="AlphaFoldDB" id="A0ABD7C3W6"/>
<feature type="domain" description="Peptidase C39" evidence="5">
    <location>
        <begin position="6"/>
        <end position="124"/>
    </location>
</feature>
<dbReference type="EMBL" id="CP067993">
    <property type="protein sequence ID" value="QQQ42340.1"/>
    <property type="molecule type" value="Genomic_DNA"/>
</dbReference>
<dbReference type="Gene3D" id="3.40.50.300">
    <property type="entry name" value="P-loop containing nucleotide triphosphate hydrolases"/>
    <property type="match status" value="1"/>
</dbReference>
<dbReference type="InterPro" id="IPR005074">
    <property type="entry name" value="Peptidase_C39"/>
</dbReference>
<dbReference type="InterPro" id="IPR017871">
    <property type="entry name" value="ABC_transporter-like_CS"/>
</dbReference>